<evidence type="ECO:0000256" key="1">
    <source>
        <dbReference type="ARBA" id="ARBA00004496"/>
    </source>
</evidence>
<gene>
    <name evidence="6" type="ORF">H9659_06005</name>
</gene>
<dbReference type="Proteomes" id="UP000659496">
    <property type="component" value="Unassembled WGS sequence"/>
</dbReference>
<evidence type="ECO:0000313" key="7">
    <source>
        <dbReference type="Proteomes" id="UP000659496"/>
    </source>
</evidence>
<evidence type="ECO:0000313" key="6">
    <source>
        <dbReference type="EMBL" id="MBD7907876.1"/>
    </source>
</evidence>
<comment type="caution">
    <text evidence="6">The sequence shown here is derived from an EMBL/GenBank/DDBJ whole genome shotgun (WGS) entry which is preliminary data.</text>
</comment>
<reference evidence="6 7" key="1">
    <citation type="submission" date="2020-08" db="EMBL/GenBank/DDBJ databases">
        <title>A Genomic Blueprint of the Chicken Gut Microbiome.</title>
        <authorList>
            <person name="Gilroy R."/>
            <person name="Ravi A."/>
            <person name="Getino M."/>
            <person name="Pursley I."/>
            <person name="Horton D.L."/>
            <person name="Alikhan N.-F."/>
            <person name="Baker D."/>
            <person name="Gharbi K."/>
            <person name="Hall N."/>
            <person name="Watson M."/>
            <person name="Adriaenssens E.M."/>
            <person name="Foster-Nyarko E."/>
            <person name="Jarju S."/>
            <person name="Secka A."/>
            <person name="Antonio M."/>
            <person name="Oren A."/>
            <person name="Chaudhuri R."/>
            <person name="La Ragione R.M."/>
            <person name="Hildebrand F."/>
            <person name="Pallen M.J."/>
        </authorList>
    </citation>
    <scope>NUCLEOTIDE SEQUENCE [LARGE SCALE GENOMIC DNA]</scope>
    <source>
        <strain evidence="6 7">Sa3CUA8</strain>
    </source>
</reference>
<dbReference type="PROSITE" id="PS00061">
    <property type="entry name" value="ADH_SHORT"/>
    <property type="match status" value="1"/>
</dbReference>
<dbReference type="SUPFAM" id="SSF51735">
    <property type="entry name" value="NAD(P)-binding Rossmann-fold domains"/>
    <property type="match status" value="1"/>
</dbReference>
<name>A0ABR8PI76_9BACL</name>
<dbReference type="PRINTS" id="PR00081">
    <property type="entry name" value="GDHRDH"/>
</dbReference>
<dbReference type="EMBL" id="JACSQY010000003">
    <property type="protein sequence ID" value="MBD7907876.1"/>
    <property type="molecule type" value="Genomic_DNA"/>
</dbReference>
<dbReference type="InterPro" id="IPR002347">
    <property type="entry name" value="SDR_fam"/>
</dbReference>
<evidence type="ECO:0000256" key="2">
    <source>
        <dbReference type="ARBA" id="ARBA00006484"/>
    </source>
</evidence>
<proteinExistence type="inferred from homology"/>
<dbReference type="Pfam" id="PF00106">
    <property type="entry name" value="adh_short"/>
    <property type="match status" value="1"/>
</dbReference>
<protein>
    <submittedName>
        <fullName evidence="6">SDR family NAD(P)-dependent oxidoreductase</fullName>
    </submittedName>
</protein>
<keyword evidence="3" id="KW-0963">Cytoplasm</keyword>
<comment type="subcellular location">
    <subcellularLocation>
        <location evidence="1">Cytoplasm</location>
    </subcellularLocation>
</comment>
<keyword evidence="4" id="KW-0521">NADP</keyword>
<comment type="similarity">
    <text evidence="2">Belongs to the short-chain dehydrogenases/reductases (SDR) family.</text>
</comment>
<evidence type="ECO:0000256" key="4">
    <source>
        <dbReference type="ARBA" id="ARBA00022857"/>
    </source>
</evidence>
<dbReference type="Gene3D" id="3.40.50.720">
    <property type="entry name" value="NAD(P)-binding Rossmann-like Domain"/>
    <property type="match status" value="1"/>
</dbReference>
<organism evidence="6 7">
    <name type="scientific">Sporosarcina gallistercoris</name>
    <dbReference type="NCBI Taxonomy" id="2762245"/>
    <lineage>
        <taxon>Bacteria</taxon>
        <taxon>Bacillati</taxon>
        <taxon>Bacillota</taxon>
        <taxon>Bacilli</taxon>
        <taxon>Bacillales</taxon>
        <taxon>Caryophanaceae</taxon>
        <taxon>Sporosarcina</taxon>
    </lineage>
</organism>
<keyword evidence="7" id="KW-1185">Reference proteome</keyword>
<accession>A0ABR8PI76</accession>
<dbReference type="InterPro" id="IPR020904">
    <property type="entry name" value="Sc_DH/Rdtase_CS"/>
</dbReference>
<dbReference type="InterPro" id="IPR051721">
    <property type="entry name" value="Biopterin_syn/organic_redct"/>
</dbReference>
<evidence type="ECO:0000256" key="3">
    <source>
        <dbReference type="ARBA" id="ARBA00022490"/>
    </source>
</evidence>
<dbReference type="PANTHER" id="PTHR44085">
    <property type="entry name" value="SEPIAPTERIN REDUCTASE"/>
    <property type="match status" value="1"/>
</dbReference>
<dbReference type="PANTHER" id="PTHR44085:SF2">
    <property type="entry name" value="SEPIAPTERIN REDUCTASE"/>
    <property type="match status" value="1"/>
</dbReference>
<dbReference type="InterPro" id="IPR036291">
    <property type="entry name" value="NAD(P)-bd_dom_sf"/>
</dbReference>
<sequence length="238" mass="25902">MEIYIVTGASKGIGEELYEQLEKSGATVIGIARSNPKGYGKFTEVDLTSREARQGLMERLLTPYLETADAFTLINNAGTVEPVGKVGTLSVDALQQAIELNLTAPIELANEFINVLSNTKAKKQIINISSGAGRNAYEGWGIYCTTKAGLDQFSKVVRLEQDRVDHPVGIVSIAPGIIDTGMQETIRSSDISGFPMLEQFINYKDEGKLRSAEATAQLLIEWMEKEDLASAEVLARLS</sequence>
<keyword evidence="5" id="KW-0560">Oxidoreductase</keyword>
<evidence type="ECO:0000256" key="5">
    <source>
        <dbReference type="ARBA" id="ARBA00023002"/>
    </source>
</evidence>